<organism evidence="12 13">
    <name type="scientific">Micromonospora nigra</name>
    <dbReference type="NCBI Taxonomy" id="145857"/>
    <lineage>
        <taxon>Bacteria</taxon>
        <taxon>Bacillati</taxon>
        <taxon>Actinomycetota</taxon>
        <taxon>Actinomycetes</taxon>
        <taxon>Micromonosporales</taxon>
        <taxon>Micromonosporaceae</taxon>
        <taxon>Micromonospora</taxon>
    </lineage>
</organism>
<dbReference type="PANTHER" id="PTHR21403">
    <property type="entry name" value="ATP PHOSPHORIBOSYLTRANSFERASE ATP-PRTASE"/>
    <property type="match status" value="1"/>
</dbReference>
<dbReference type="AlphaFoldDB" id="A0A1C6RCQ9"/>
<dbReference type="GO" id="GO:0003879">
    <property type="term" value="F:ATP phosphoribosyltransferase activity"/>
    <property type="evidence" value="ECO:0007669"/>
    <property type="project" value="UniProtKB-UniRule"/>
</dbReference>
<keyword evidence="6 12" id="KW-0328">Glycosyltransferase</keyword>
<dbReference type="GO" id="GO:0005737">
    <property type="term" value="C:cytoplasm"/>
    <property type="evidence" value="ECO:0007669"/>
    <property type="project" value="InterPro"/>
</dbReference>
<dbReference type="GO" id="GO:0000105">
    <property type="term" value="P:L-histidine biosynthetic process"/>
    <property type="evidence" value="ECO:0007669"/>
    <property type="project" value="UniProtKB-UniRule"/>
</dbReference>
<evidence type="ECO:0000256" key="3">
    <source>
        <dbReference type="ARBA" id="ARBA00011946"/>
    </source>
</evidence>
<keyword evidence="13" id="KW-1185">Reference proteome</keyword>
<dbReference type="InterPro" id="IPR001348">
    <property type="entry name" value="ATP_PRibTrfase_HisG"/>
</dbReference>
<evidence type="ECO:0000256" key="9">
    <source>
        <dbReference type="ARBA" id="ARBA00024861"/>
    </source>
</evidence>
<feature type="domain" description="ATP phosphoribosyltransferase catalytic" evidence="11">
    <location>
        <begin position="62"/>
        <end position="213"/>
    </location>
</feature>
<dbReference type="InterPro" id="IPR013820">
    <property type="entry name" value="ATP_PRibTrfase_cat"/>
</dbReference>
<evidence type="ECO:0000256" key="8">
    <source>
        <dbReference type="ARBA" id="ARBA00023102"/>
    </source>
</evidence>
<sequence>MSRTAGVTPGTTPLLRIAVPNKGTLAANSARLLAAAGFSFAPARERLFSADPIRSAEILYLRARDIPAMIAGGYVDAGITGRDLVADSGHELRELLPLGFGRSVVRFAVPPGTDEDPRTWHGKRIATALTTLTRRHLAKLGVRARVVPMSGAVEVAVHAGIADAVADVVDSGRTLAAHGLRAVGAPLIVSESVLVAVPHRAGSVRLRNLADRLAERLPVGDTVFVR</sequence>
<comment type="pathway">
    <text evidence="2">Amino-acid biosynthesis; L-histidine biosynthesis; L-histidine from 5-phospho-alpha-D-ribose 1-diphosphate: step 1/9.</text>
</comment>
<dbReference type="Pfam" id="PF01634">
    <property type="entry name" value="HisG"/>
    <property type="match status" value="1"/>
</dbReference>
<gene>
    <name evidence="12" type="ORF">GA0070616_0570</name>
</gene>
<evidence type="ECO:0000256" key="4">
    <source>
        <dbReference type="ARBA" id="ARBA00020998"/>
    </source>
</evidence>
<dbReference type="UniPathway" id="UPA00031">
    <property type="reaction ID" value="UER00006"/>
</dbReference>
<dbReference type="PANTHER" id="PTHR21403:SF8">
    <property type="entry name" value="ATP PHOSPHORIBOSYLTRANSFERASE"/>
    <property type="match status" value="1"/>
</dbReference>
<comment type="function">
    <text evidence="9">Catalyzes the condensation of ATP and 5-phosphoribose 1-diphosphate to form N'-(5'-phosphoribosyl)-ATP (PR-ATP). Has a crucial role in the pathway because the rate of histidine biosynthesis seems to be controlled primarily by regulation of HisG enzymatic activity.</text>
</comment>
<dbReference type="SUPFAM" id="SSF53850">
    <property type="entry name" value="Periplasmic binding protein-like II"/>
    <property type="match status" value="1"/>
</dbReference>
<evidence type="ECO:0000256" key="1">
    <source>
        <dbReference type="ARBA" id="ARBA00000915"/>
    </source>
</evidence>
<dbReference type="Gene3D" id="3.40.190.10">
    <property type="entry name" value="Periplasmic binding protein-like II"/>
    <property type="match status" value="2"/>
</dbReference>
<evidence type="ECO:0000256" key="2">
    <source>
        <dbReference type="ARBA" id="ARBA00004667"/>
    </source>
</evidence>
<dbReference type="STRING" id="145857.GA0070616_0570"/>
<reference evidence="12 13" key="1">
    <citation type="submission" date="2016-06" db="EMBL/GenBank/DDBJ databases">
        <authorList>
            <person name="Kjaerup R.B."/>
            <person name="Dalgaard T.S."/>
            <person name="Juul-Madsen H.R."/>
        </authorList>
    </citation>
    <scope>NUCLEOTIDE SEQUENCE [LARGE SCALE GENOMIC DNA]</scope>
    <source>
        <strain evidence="12 13">DSM 43818</strain>
    </source>
</reference>
<comment type="catalytic activity">
    <reaction evidence="1">
        <text>1-(5-phospho-beta-D-ribosyl)-ATP + diphosphate = 5-phospho-alpha-D-ribose 1-diphosphate + ATP</text>
        <dbReference type="Rhea" id="RHEA:18473"/>
        <dbReference type="ChEBI" id="CHEBI:30616"/>
        <dbReference type="ChEBI" id="CHEBI:33019"/>
        <dbReference type="ChEBI" id="CHEBI:58017"/>
        <dbReference type="ChEBI" id="CHEBI:73183"/>
        <dbReference type="EC" id="2.4.2.17"/>
    </reaction>
</comment>
<dbReference type="EC" id="2.4.2.17" evidence="3 10"/>
<evidence type="ECO:0000313" key="12">
    <source>
        <dbReference type="EMBL" id="SCL14887.1"/>
    </source>
</evidence>
<evidence type="ECO:0000313" key="13">
    <source>
        <dbReference type="Proteomes" id="UP000199699"/>
    </source>
</evidence>
<keyword evidence="7 12" id="KW-0808">Transferase</keyword>
<evidence type="ECO:0000256" key="10">
    <source>
        <dbReference type="NCBIfam" id="TIGR00070"/>
    </source>
</evidence>
<evidence type="ECO:0000256" key="7">
    <source>
        <dbReference type="ARBA" id="ARBA00022679"/>
    </source>
</evidence>
<protein>
    <recommendedName>
        <fullName evidence="4 10">ATP phosphoribosyltransferase</fullName>
        <ecNumber evidence="3 10">2.4.2.17</ecNumber>
    </recommendedName>
</protein>
<keyword evidence="8" id="KW-0368">Histidine biosynthesis</keyword>
<evidence type="ECO:0000256" key="6">
    <source>
        <dbReference type="ARBA" id="ARBA00022676"/>
    </source>
</evidence>
<keyword evidence="5" id="KW-0028">Amino-acid biosynthesis</keyword>
<dbReference type="NCBIfam" id="TIGR00070">
    <property type="entry name" value="hisG"/>
    <property type="match status" value="1"/>
</dbReference>
<dbReference type="EMBL" id="FMHT01000003">
    <property type="protein sequence ID" value="SCL14887.1"/>
    <property type="molecule type" value="Genomic_DNA"/>
</dbReference>
<dbReference type="OrthoDB" id="9806435at2"/>
<dbReference type="Proteomes" id="UP000199699">
    <property type="component" value="Unassembled WGS sequence"/>
</dbReference>
<dbReference type="PROSITE" id="PS01316">
    <property type="entry name" value="ATP_P_PHORIBOSYLTR"/>
    <property type="match status" value="1"/>
</dbReference>
<proteinExistence type="predicted"/>
<evidence type="ECO:0000259" key="11">
    <source>
        <dbReference type="Pfam" id="PF01634"/>
    </source>
</evidence>
<dbReference type="InterPro" id="IPR018198">
    <property type="entry name" value="ATP_PRibTrfase_CS"/>
</dbReference>
<evidence type="ECO:0000256" key="5">
    <source>
        <dbReference type="ARBA" id="ARBA00022605"/>
    </source>
</evidence>
<name>A0A1C6RCQ9_9ACTN</name>
<accession>A0A1C6RCQ9</accession>